<dbReference type="AlphaFoldDB" id="A0A7E4V6A0"/>
<evidence type="ECO:0000313" key="3">
    <source>
        <dbReference type="WBParaSite" id="Pan_g16764.t1"/>
    </source>
</evidence>
<dbReference type="WBParaSite" id="Pan_g16764.t1">
    <property type="protein sequence ID" value="Pan_g16764.t1"/>
    <property type="gene ID" value="Pan_g16764"/>
</dbReference>
<reference evidence="2" key="1">
    <citation type="journal article" date="2013" name="Genetics">
        <title>The draft genome and transcriptome of Panagrellus redivivus are shaped by the harsh demands of a free-living lifestyle.</title>
        <authorList>
            <person name="Srinivasan J."/>
            <person name="Dillman A.R."/>
            <person name="Macchietto M.G."/>
            <person name="Heikkinen L."/>
            <person name="Lakso M."/>
            <person name="Fracchia K.M."/>
            <person name="Antoshechkin I."/>
            <person name="Mortazavi A."/>
            <person name="Wong G."/>
            <person name="Sternberg P.W."/>
        </authorList>
    </citation>
    <scope>NUCLEOTIDE SEQUENCE [LARGE SCALE GENOMIC DNA]</scope>
    <source>
        <strain evidence="2">MT8872</strain>
    </source>
</reference>
<protein>
    <submittedName>
        <fullName evidence="3">RPN2_C domain-containing protein</fullName>
    </submittedName>
</protein>
<name>A0A7E4V6A0_PANRE</name>
<feature type="compositionally biased region" description="Basic and acidic residues" evidence="1">
    <location>
        <begin position="22"/>
        <end position="31"/>
    </location>
</feature>
<sequence length="70" mass="7639">MSGAPKAKVVSKTPVKTPTKSAGKEKEEHSWEAGPDPATFSMPENSPFRDDVDLKMHGQEVKMAPSDKKK</sequence>
<dbReference type="Proteomes" id="UP000492821">
    <property type="component" value="Unassembled WGS sequence"/>
</dbReference>
<reference evidence="3" key="2">
    <citation type="submission" date="2020-10" db="UniProtKB">
        <authorList>
            <consortium name="WormBaseParasite"/>
        </authorList>
    </citation>
    <scope>IDENTIFICATION</scope>
</reference>
<organism evidence="2 3">
    <name type="scientific">Panagrellus redivivus</name>
    <name type="common">Microworm</name>
    <dbReference type="NCBI Taxonomy" id="6233"/>
    <lineage>
        <taxon>Eukaryota</taxon>
        <taxon>Metazoa</taxon>
        <taxon>Ecdysozoa</taxon>
        <taxon>Nematoda</taxon>
        <taxon>Chromadorea</taxon>
        <taxon>Rhabditida</taxon>
        <taxon>Tylenchina</taxon>
        <taxon>Panagrolaimomorpha</taxon>
        <taxon>Panagrolaimoidea</taxon>
        <taxon>Panagrolaimidae</taxon>
        <taxon>Panagrellus</taxon>
    </lineage>
</organism>
<feature type="region of interest" description="Disordered" evidence="1">
    <location>
        <begin position="1"/>
        <end position="50"/>
    </location>
</feature>
<proteinExistence type="predicted"/>
<keyword evidence="2" id="KW-1185">Reference proteome</keyword>
<evidence type="ECO:0000313" key="2">
    <source>
        <dbReference type="Proteomes" id="UP000492821"/>
    </source>
</evidence>
<accession>A0A7E4V6A0</accession>
<evidence type="ECO:0000256" key="1">
    <source>
        <dbReference type="SAM" id="MobiDB-lite"/>
    </source>
</evidence>